<organism evidence="1 2">
    <name type="scientific">Succiniclasticum ruminis DSM 9236</name>
    <dbReference type="NCBI Taxonomy" id="1123323"/>
    <lineage>
        <taxon>Bacteria</taxon>
        <taxon>Bacillati</taxon>
        <taxon>Bacillota</taxon>
        <taxon>Negativicutes</taxon>
        <taxon>Acidaminococcales</taxon>
        <taxon>Acidaminococcaceae</taxon>
        <taxon>Succiniclasticum</taxon>
    </lineage>
</organism>
<keyword evidence="2" id="KW-1185">Reference proteome</keyword>
<dbReference type="OrthoDB" id="2738at2"/>
<name>A0A1I2BCK4_9FIRM</name>
<evidence type="ECO:0000313" key="2">
    <source>
        <dbReference type="Proteomes" id="UP000198896"/>
    </source>
</evidence>
<sequence>MNRLNILTTDPVAVNVLEQEFNDFLAMCQPLMQIFTPSSFLKIIPVLGTFRKAKDALMQLHITPSLITLPDAVAESLSTRPGCQDFSEYLANHKKWLFLRGKAPAGDIKDIICLPEISTVLEGKVPVPLPSCSTPGNSS</sequence>
<dbReference type="Proteomes" id="UP000198896">
    <property type="component" value="Unassembled WGS sequence"/>
</dbReference>
<dbReference type="RefSeq" id="WP_093913568.1">
    <property type="nucleotide sequence ID" value="NZ_FONL01000008.1"/>
</dbReference>
<gene>
    <name evidence="1" type="ORF">SAMN05216245_108104</name>
</gene>
<proteinExistence type="predicted"/>
<reference evidence="1 2" key="1">
    <citation type="submission" date="2016-10" db="EMBL/GenBank/DDBJ databases">
        <authorList>
            <person name="de Groot N.N."/>
        </authorList>
    </citation>
    <scope>NUCLEOTIDE SEQUENCE [LARGE SCALE GENOMIC DNA]</scope>
    <source>
        <strain evidence="1 2">DSM 9236</strain>
    </source>
</reference>
<dbReference type="AlphaFoldDB" id="A0A1I2BCK4"/>
<accession>A0A1I2BCK4</accession>
<dbReference type="EMBL" id="FONL01000008">
    <property type="protein sequence ID" value="SFE53881.1"/>
    <property type="molecule type" value="Genomic_DNA"/>
</dbReference>
<evidence type="ECO:0000313" key="1">
    <source>
        <dbReference type="EMBL" id="SFE53881.1"/>
    </source>
</evidence>
<protein>
    <submittedName>
        <fullName evidence="1">Uncharacterized protein</fullName>
    </submittedName>
</protein>